<feature type="transmembrane region" description="Helical" evidence="9">
    <location>
        <begin position="269"/>
        <end position="286"/>
    </location>
</feature>
<comment type="similarity">
    <text evidence="2">Belongs to the wax synthase family.</text>
</comment>
<evidence type="ECO:0000256" key="1">
    <source>
        <dbReference type="ARBA" id="ARBA00004141"/>
    </source>
</evidence>
<feature type="transmembrane region" description="Helical" evidence="9">
    <location>
        <begin position="119"/>
        <end position="139"/>
    </location>
</feature>
<keyword evidence="7 9" id="KW-0472">Membrane</keyword>
<comment type="subcellular location">
    <subcellularLocation>
        <location evidence="1">Membrane</location>
        <topology evidence="1">Multi-pass membrane protein</topology>
    </subcellularLocation>
</comment>
<dbReference type="AlphaFoldDB" id="A0AAP0M3U5"/>
<evidence type="ECO:0000256" key="3">
    <source>
        <dbReference type="ARBA" id="ARBA00022679"/>
    </source>
</evidence>
<evidence type="ECO:0000256" key="4">
    <source>
        <dbReference type="ARBA" id="ARBA00022692"/>
    </source>
</evidence>
<gene>
    <name evidence="11" type="ORF">WN944_020645</name>
</gene>
<keyword evidence="4 9" id="KW-0812">Transmembrane</keyword>
<feature type="domain" description="Wax synthase" evidence="10">
    <location>
        <begin position="185"/>
        <end position="274"/>
    </location>
</feature>
<accession>A0AAP0M3U5</accession>
<keyword evidence="8" id="KW-0012">Acyltransferase</keyword>
<dbReference type="InterPro" id="IPR044851">
    <property type="entry name" value="Wax_synthase"/>
</dbReference>
<dbReference type="PIRSF" id="PIRSF037006">
    <property type="entry name" value="Wax_synthase"/>
    <property type="match status" value="1"/>
</dbReference>
<keyword evidence="3" id="KW-0808">Transferase</keyword>
<feature type="transmembrane region" description="Helical" evidence="9">
    <location>
        <begin position="298"/>
        <end position="318"/>
    </location>
</feature>
<dbReference type="Pfam" id="PF13813">
    <property type="entry name" value="MBOAT_2"/>
    <property type="match status" value="1"/>
</dbReference>
<organism evidence="11 12">
    <name type="scientific">Citrus x changshan-huyou</name>
    <dbReference type="NCBI Taxonomy" id="2935761"/>
    <lineage>
        <taxon>Eukaryota</taxon>
        <taxon>Viridiplantae</taxon>
        <taxon>Streptophyta</taxon>
        <taxon>Embryophyta</taxon>
        <taxon>Tracheophyta</taxon>
        <taxon>Spermatophyta</taxon>
        <taxon>Magnoliopsida</taxon>
        <taxon>eudicotyledons</taxon>
        <taxon>Gunneridae</taxon>
        <taxon>Pentapetalae</taxon>
        <taxon>rosids</taxon>
        <taxon>malvids</taxon>
        <taxon>Sapindales</taxon>
        <taxon>Rutaceae</taxon>
        <taxon>Aurantioideae</taxon>
        <taxon>Citrus</taxon>
    </lineage>
</organism>
<dbReference type="InterPro" id="IPR032805">
    <property type="entry name" value="Wax_synthase_dom"/>
</dbReference>
<keyword evidence="6" id="KW-0443">Lipid metabolism</keyword>
<keyword evidence="5 9" id="KW-1133">Transmembrane helix</keyword>
<comment type="caution">
    <text evidence="11">The sequence shown here is derived from an EMBL/GenBank/DDBJ whole genome shotgun (WGS) entry which is preliminary data.</text>
</comment>
<evidence type="ECO:0000256" key="7">
    <source>
        <dbReference type="ARBA" id="ARBA00023136"/>
    </source>
</evidence>
<dbReference type="GO" id="GO:0006629">
    <property type="term" value="P:lipid metabolic process"/>
    <property type="evidence" value="ECO:0007669"/>
    <property type="project" value="UniProtKB-KW"/>
</dbReference>
<dbReference type="PANTHER" id="PTHR31595:SF77">
    <property type="entry name" value="ACYL-COA--STEROL O-ACYLTRANSFERASE 1-LIKE"/>
    <property type="match status" value="1"/>
</dbReference>
<dbReference type="InterPro" id="IPR017088">
    <property type="entry name" value="Wax_synthase_Magnoliopsida"/>
</dbReference>
<feature type="transmembrane region" description="Helical" evidence="9">
    <location>
        <begin position="159"/>
        <end position="180"/>
    </location>
</feature>
<evidence type="ECO:0000256" key="2">
    <source>
        <dbReference type="ARBA" id="ARBA00007282"/>
    </source>
</evidence>
<reference evidence="11 12" key="1">
    <citation type="submission" date="2024-05" db="EMBL/GenBank/DDBJ databases">
        <title>Haplotype-resolved chromosome-level genome assembly of Huyou (Citrus changshanensis).</title>
        <authorList>
            <person name="Miao C."/>
            <person name="Chen W."/>
            <person name="Wu Y."/>
            <person name="Wang L."/>
            <person name="Zhao S."/>
            <person name="Grierson D."/>
            <person name="Xu C."/>
            <person name="Chen K."/>
        </authorList>
    </citation>
    <scope>NUCLEOTIDE SEQUENCE [LARGE SCALE GENOMIC DNA]</scope>
    <source>
        <strain evidence="11">01-14</strain>
        <tissue evidence="11">Leaf</tissue>
    </source>
</reference>
<dbReference type="Proteomes" id="UP001428341">
    <property type="component" value="Unassembled WGS sequence"/>
</dbReference>
<feature type="transmembrane region" description="Helical" evidence="9">
    <location>
        <begin position="236"/>
        <end position="257"/>
    </location>
</feature>
<protein>
    <recommendedName>
        <fullName evidence="10">Wax synthase domain-containing protein</fullName>
    </recommendedName>
</protein>
<dbReference type="GO" id="GO:0008374">
    <property type="term" value="F:O-acyltransferase activity"/>
    <property type="evidence" value="ECO:0007669"/>
    <property type="project" value="InterPro"/>
</dbReference>
<name>A0AAP0M3U5_9ROSI</name>
<feature type="transmembrane region" description="Helical" evidence="9">
    <location>
        <begin position="42"/>
        <end position="70"/>
    </location>
</feature>
<evidence type="ECO:0000256" key="5">
    <source>
        <dbReference type="ARBA" id="ARBA00022989"/>
    </source>
</evidence>
<evidence type="ECO:0000259" key="10">
    <source>
        <dbReference type="Pfam" id="PF13813"/>
    </source>
</evidence>
<sequence length="402" mass="45642">MEGEMKNFIKVWLSVTISLCYCHAIGKMVSKGIKRLSCLIPVVCLFLYLPLCLTSVHIGGTTAFFITWLANFKLLLFAFGLGPLSSHPPISLPLFVIVSCLPIKIQNNNNPIPGAREGPLNYTIKGLLVAILVQLQLAYEYSDYIISVHPKLILLVYSLHMYFLLELILAASAAVARAMLGLELEPQFKKPHLSTSLQDFWGKRWNLMVTGILRPTVYKPSLHVFTRLTGRKWAPLPAIFATFLVSGFMHQLIFFYLGRGAGLKATWEVTWVFVLHGFCVAVEVGLKKAVAGRFRLPRIITVPLTAAFVMVTSCWLFFPQFSHCKLYERAFEEYAALAYYLLLVACEFESKWKSISRRLPRKRKKSEDSSLHLLQNRQTALNRVKEVCNCSHLQIDWKLNPL</sequence>
<dbReference type="GO" id="GO:0016020">
    <property type="term" value="C:membrane"/>
    <property type="evidence" value="ECO:0007669"/>
    <property type="project" value="UniProtKB-SubCell"/>
</dbReference>
<evidence type="ECO:0000256" key="8">
    <source>
        <dbReference type="ARBA" id="ARBA00023315"/>
    </source>
</evidence>
<evidence type="ECO:0000256" key="9">
    <source>
        <dbReference type="SAM" id="Phobius"/>
    </source>
</evidence>
<keyword evidence="12" id="KW-1185">Reference proteome</keyword>
<dbReference type="EMBL" id="JBCGBO010000007">
    <property type="protein sequence ID" value="KAK9189239.1"/>
    <property type="molecule type" value="Genomic_DNA"/>
</dbReference>
<evidence type="ECO:0000256" key="6">
    <source>
        <dbReference type="ARBA" id="ARBA00023098"/>
    </source>
</evidence>
<evidence type="ECO:0000313" key="12">
    <source>
        <dbReference type="Proteomes" id="UP001428341"/>
    </source>
</evidence>
<dbReference type="PANTHER" id="PTHR31595">
    <property type="entry name" value="LONG-CHAIN-ALCOHOL O-FATTY-ACYLTRANSFERASE 3-RELATED"/>
    <property type="match status" value="1"/>
</dbReference>
<proteinExistence type="inferred from homology"/>
<evidence type="ECO:0000313" key="11">
    <source>
        <dbReference type="EMBL" id="KAK9189239.1"/>
    </source>
</evidence>